<dbReference type="Pfam" id="PF00005">
    <property type="entry name" value="ABC_tran"/>
    <property type="match status" value="2"/>
</dbReference>
<dbReference type="InterPro" id="IPR017871">
    <property type="entry name" value="ABC_transporter-like_CS"/>
</dbReference>
<accession>A0ABN6SFY2</accession>
<sequence length="846" mass="90941">MSKQQTPSPLVQSAPGFAPASTFEALAQLEHVSFSYDGGRSWALDDISLSIAPGEQVCILGANGSGKSTLGKILAGSVAPDLGRVELLGKQVFDASLPADAGRVQPEHYRQARHNIGIVLQNPEDQIVTTVARDDVAFGPENLSFPTPRIVQAVDDALAQVGMSQRADHDPTRMSGGQQQRLAVAGNLAMEPQLIIMDEPGAMLDAAGRQDILAIMGRLRRQGKAVVHITHLLDEARQADRLLVLDRGRIVAAGRPEQVLGQRNIAILAAQKEQTAPELDPTADRQLSALEEHQPAVLPREQTLDLPANSPAVVIHNLSFAFPDSQHNTLSQISFEVEPGQTLAIMGRNGSGKSTLSKLLCALLAPTDGSIALAGLPLAGKEASKRGRKRRQIMRLLRQRVGYVMQYPEHQLFADTVAQDVAYGPSNLGLSPAQVSESVDDALELLGITALADRSPFELSGGQQRLVAIAGIVACNPQVLVLDEVTASLDPAASQRITALLRELHRRGVTIVMNTHSDQEALALADQALLLEQGRILASGPVQQVLERYHQLLADSPQEEVTQASQENDLPRSQAAGTKDLAKPTVSRTSPPTSLVNQLDPRAKIVSFLLMMFASFFISTPAQLLAGAAVTAALFTAARAPMKSMLKSVRVFLALILLVVPINLCFTQTGRALARWGPLRVTDQGLWIALLYASRFLLIILMGALLVESTTPTQMTDAFESLLKPLSRWGVHTGEIALVLSLALRFIPTLSQEVHSVVDAQAARGGSIESGRPGQRLRAAIAIAVPVFAGALRHANNLGQALDARSYEGGRGRTHYRRLQLHSRDWAFMGLVAVYLAALIALGIWR</sequence>
<evidence type="ECO:0000256" key="4">
    <source>
        <dbReference type="ARBA" id="ARBA00022692"/>
    </source>
</evidence>
<keyword evidence="8 10" id="KW-0472">Membrane</keyword>
<comment type="similarity">
    <text evidence="2">Belongs to the ABC transporter superfamily.</text>
</comment>
<dbReference type="PROSITE" id="PS50893">
    <property type="entry name" value="ABC_TRANSPORTER_2"/>
    <property type="match status" value="2"/>
</dbReference>
<dbReference type="InterPro" id="IPR050095">
    <property type="entry name" value="ECF_ABC_transporter_ATP-bd"/>
</dbReference>
<evidence type="ECO:0000256" key="9">
    <source>
        <dbReference type="SAM" id="MobiDB-lite"/>
    </source>
</evidence>
<dbReference type="CDD" id="cd16914">
    <property type="entry name" value="EcfT"/>
    <property type="match status" value="1"/>
</dbReference>
<dbReference type="InterPro" id="IPR027417">
    <property type="entry name" value="P-loop_NTPase"/>
</dbReference>
<dbReference type="PANTHER" id="PTHR43553">
    <property type="entry name" value="HEAVY METAL TRANSPORTER"/>
    <property type="match status" value="1"/>
</dbReference>
<keyword evidence="13" id="KW-1185">Reference proteome</keyword>
<evidence type="ECO:0000256" key="2">
    <source>
        <dbReference type="ARBA" id="ARBA00005417"/>
    </source>
</evidence>
<evidence type="ECO:0000256" key="3">
    <source>
        <dbReference type="ARBA" id="ARBA00022448"/>
    </source>
</evidence>
<keyword evidence="6" id="KW-0067">ATP-binding</keyword>
<dbReference type="Gene3D" id="3.40.50.300">
    <property type="entry name" value="P-loop containing nucleotide triphosphate hydrolases"/>
    <property type="match status" value="2"/>
</dbReference>
<dbReference type="RefSeq" id="WP_317642421.1">
    <property type="nucleotide sequence ID" value="NZ_AP026800.1"/>
</dbReference>
<comment type="subcellular location">
    <subcellularLocation>
        <location evidence="1">Membrane</location>
        <topology evidence="1">Multi-pass membrane protein</topology>
    </subcellularLocation>
</comment>
<dbReference type="SUPFAM" id="SSF52540">
    <property type="entry name" value="P-loop containing nucleoside triphosphate hydrolases"/>
    <property type="match status" value="2"/>
</dbReference>
<keyword evidence="4 10" id="KW-0812">Transmembrane</keyword>
<dbReference type="InterPro" id="IPR003593">
    <property type="entry name" value="AAA+_ATPase"/>
</dbReference>
<evidence type="ECO:0000256" key="5">
    <source>
        <dbReference type="ARBA" id="ARBA00022741"/>
    </source>
</evidence>
<dbReference type="InterPro" id="IPR015856">
    <property type="entry name" value="ABC_transpr_CbiO/EcfA_su"/>
</dbReference>
<proteinExistence type="inferred from homology"/>
<reference evidence="12 13" key="1">
    <citation type="journal article" date="2023" name="Microbiol. Spectr.">
        <title>Symbiosis of Carpenter Bees with Uncharacterized Lactic Acid Bacteria Showing NAD Auxotrophy.</title>
        <authorList>
            <person name="Kawasaki S."/>
            <person name="Ozawa K."/>
            <person name="Mori T."/>
            <person name="Yamamoto A."/>
            <person name="Ito M."/>
            <person name="Ohkuma M."/>
            <person name="Sakamoto M."/>
            <person name="Matsutani M."/>
        </authorList>
    </citation>
    <scope>NUCLEOTIDE SEQUENCE [LARGE SCALE GENOMIC DNA]</scope>
    <source>
        <strain evidence="12 13">KimH</strain>
    </source>
</reference>
<keyword evidence="3" id="KW-0813">Transport</keyword>
<feature type="compositionally biased region" description="Polar residues" evidence="9">
    <location>
        <begin position="586"/>
        <end position="595"/>
    </location>
</feature>
<dbReference type="Proteomes" id="UP001321748">
    <property type="component" value="Chromosome"/>
</dbReference>
<protein>
    <submittedName>
        <fullName evidence="12">Cobalt ABC transporter</fullName>
    </submittedName>
</protein>
<gene>
    <name evidence="12" type="ORF">KIMH_10260</name>
</gene>
<keyword evidence="7 10" id="KW-1133">Transmembrane helix</keyword>
<evidence type="ECO:0000259" key="11">
    <source>
        <dbReference type="PROSITE" id="PS50893"/>
    </source>
</evidence>
<dbReference type="PANTHER" id="PTHR43553:SF24">
    <property type="entry name" value="ENERGY-COUPLING FACTOR TRANSPORTER ATP-BINDING PROTEIN ECFA1"/>
    <property type="match status" value="1"/>
</dbReference>
<dbReference type="InterPro" id="IPR003339">
    <property type="entry name" value="ABC/ECF_trnsptr_transmembrane"/>
</dbReference>
<evidence type="ECO:0000256" key="1">
    <source>
        <dbReference type="ARBA" id="ARBA00004141"/>
    </source>
</evidence>
<organism evidence="12 13">
    <name type="scientific">Bombiscardovia apis</name>
    <dbReference type="NCBI Taxonomy" id="2932182"/>
    <lineage>
        <taxon>Bacteria</taxon>
        <taxon>Bacillati</taxon>
        <taxon>Actinomycetota</taxon>
        <taxon>Actinomycetes</taxon>
        <taxon>Bifidobacteriales</taxon>
        <taxon>Bifidobacteriaceae</taxon>
        <taxon>Bombiscardovia</taxon>
    </lineage>
</organism>
<dbReference type="InterPro" id="IPR003439">
    <property type="entry name" value="ABC_transporter-like_ATP-bd"/>
</dbReference>
<feature type="region of interest" description="Disordered" evidence="9">
    <location>
        <begin position="557"/>
        <end position="595"/>
    </location>
</feature>
<feature type="compositionally biased region" description="Polar residues" evidence="9">
    <location>
        <begin position="559"/>
        <end position="568"/>
    </location>
</feature>
<evidence type="ECO:0000313" key="12">
    <source>
        <dbReference type="EMBL" id="BDR54915.1"/>
    </source>
</evidence>
<name>A0ABN6SFY2_9BIFI</name>
<dbReference type="SMART" id="SM00382">
    <property type="entry name" value="AAA"/>
    <property type="match status" value="2"/>
</dbReference>
<feature type="domain" description="ABC transporter" evidence="11">
    <location>
        <begin position="313"/>
        <end position="558"/>
    </location>
</feature>
<keyword evidence="5" id="KW-0547">Nucleotide-binding</keyword>
<evidence type="ECO:0000256" key="6">
    <source>
        <dbReference type="ARBA" id="ARBA00022840"/>
    </source>
</evidence>
<evidence type="ECO:0000256" key="10">
    <source>
        <dbReference type="SAM" id="Phobius"/>
    </source>
</evidence>
<feature type="transmembrane region" description="Helical" evidence="10">
    <location>
        <begin position="686"/>
        <end position="707"/>
    </location>
</feature>
<dbReference type="Pfam" id="PF02361">
    <property type="entry name" value="CbiQ"/>
    <property type="match status" value="1"/>
</dbReference>
<dbReference type="PROSITE" id="PS00211">
    <property type="entry name" value="ABC_TRANSPORTER_1"/>
    <property type="match status" value="2"/>
</dbReference>
<evidence type="ECO:0000256" key="8">
    <source>
        <dbReference type="ARBA" id="ARBA00023136"/>
    </source>
</evidence>
<dbReference type="NCBIfam" id="NF010167">
    <property type="entry name" value="PRK13648.1"/>
    <property type="match status" value="2"/>
</dbReference>
<feature type="transmembrane region" description="Helical" evidence="10">
    <location>
        <begin position="649"/>
        <end position="666"/>
    </location>
</feature>
<evidence type="ECO:0000256" key="7">
    <source>
        <dbReference type="ARBA" id="ARBA00022989"/>
    </source>
</evidence>
<feature type="domain" description="ABC transporter" evidence="11">
    <location>
        <begin position="27"/>
        <end position="272"/>
    </location>
</feature>
<feature type="transmembrane region" description="Helical" evidence="10">
    <location>
        <begin position="608"/>
        <end position="637"/>
    </location>
</feature>
<dbReference type="CDD" id="cd03225">
    <property type="entry name" value="ABC_cobalt_CbiO_domain1"/>
    <property type="match status" value="2"/>
</dbReference>
<evidence type="ECO:0000313" key="13">
    <source>
        <dbReference type="Proteomes" id="UP001321748"/>
    </source>
</evidence>
<dbReference type="EMBL" id="AP026800">
    <property type="protein sequence ID" value="BDR54915.1"/>
    <property type="molecule type" value="Genomic_DNA"/>
</dbReference>
<feature type="transmembrane region" description="Helical" evidence="10">
    <location>
        <begin position="826"/>
        <end position="845"/>
    </location>
</feature>